<dbReference type="RefSeq" id="WP_040106689.1">
    <property type="nucleotide sequence ID" value="NZ_JABEVU030000001.1"/>
</dbReference>
<dbReference type="InterPro" id="IPR025285">
    <property type="entry name" value="DUF4145"/>
</dbReference>
<evidence type="ECO:0000313" key="4">
    <source>
        <dbReference type="Proteomes" id="UP000031546"/>
    </source>
</evidence>
<evidence type="ECO:0000313" key="3">
    <source>
        <dbReference type="EMBL" id="MDB0581356.1"/>
    </source>
</evidence>
<evidence type="ECO:0000259" key="1">
    <source>
        <dbReference type="Pfam" id="PF13643"/>
    </source>
</evidence>
<proteinExistence type="predicted"/>
<feature type="domain" description="DUF4145" evidence="1">
    <location>
        <begin position="100"/>
        <end position="190"/>
    </location>
</feature>
<dbReference type="Proteomes" id="UP000031546">
    <property type="component" value="Unassembled WGS sequence"/>
</dbReference>
<dbReference type="STRING" id="45670.SN16_11135"/>
<name>A0A0C2DJ95_9STAP</name>
<evidence type="ECO:0000313" key="2">
    <source>
        <dbReference type="EMBL" id="KIH70048.1"/>
    </source>
</evidence>
<accession>A0A0C2DJ95</accession>
<dbReference type="AlphaFoldDB" id="A0A0C2DJ95"/>
<dbReference type="EMBL" id="JABEVU030000001">
    <property type="protein sequence ID" value="MDB0581356.1"/>
    <property type="molecule type" value="Genomic_DNA"/>
</dbReference>
<keyword evidence="5" id="KW-1185">Reference proteome</keyword>
<reference evidence="2 4" key="1">
    <citation type="submission" date="2015-01" db="EMBL/GenBank/DDBJ databases">
        <title>Genome sequences of high lactate-tolerant strain Salinicoccus roseus W12 with industrial interest.</title>
        <authorList>
            <person name="Wang H."/>
            <person name="Yu B."/>
        </authorList>
    </citation>
    <scope>NUCLEOTIDE SEQUENCE [LARGE SCALE GENOMIC DNA]</scope>
    <source>
        <strain evidence="2 4">W12</strain>
    </source>
</reference>
<gene>
    <name evidence="3" type="ORF">F7P68_0012555</name>
    <name evidence="2" type="ORF">SN16_11135</name>
</gene>
<reference evidence="3 5" key="4">
    <citation type="submission" date="2022-12" db="EMBL/GenBank/DDBJ databases">
        <title>Genome analysis and biological profiling of marine Salinicoccus roseus MOSEL-ME25.</title>
        <authorList>
            <person name="Mirza F.T."/>
            <person name="Xie Y."/>
            <person name="Shinwari Z.K."/>
        </authorList>
    </citation>
    <scope>NUCLEOTIDE SEQUENCE [LARGE SCALE GENOMIC DNA]</scope>
    <source>
        <strain evidence="3 5">MOSEL-ME25</strain>
    </source>
</reference>
<evidence type="ECO:0000313" key="5">
    <source>
        <dbReference type="Proteomes" id="UP000527860"/>
    </source>
</evidence>
<organism evidence="2 4">
    <name type="scientific">Salinicoccus roseus</name>
    <dbReference type="NCBI Taxonomy" id="45670"/>
    <lineage>
        <taxon>Bacteria</taxon>
        <taxon>Bacillati</taxon>
        <taxon>Bacillota</taxon>
        <taxon>Bacilli</taxon>
        <taxon>Bacillales</taxon>
        <taxon>Staphylococcaceae</taxon>
        <taxon>Salinicoccus</taxon>
    </lineage>
</organism>
<dbReference type="EMBL" id="JXII01000009">
    <property type="protein sequence ID" value="KIH70048.1"/>
    <property type="molecule type" value="Genomic_DNA"/>
</dbReference>
<reference evidence="3" key="3">
    <citation type="submission" date="2020-04" db="EMBL/GenBank/DDBJ databases">
        <authorList>
            <person name="Tanveer F."/>
            <person name="Xie Y."/>
            <person name="Shinwari Z.K."/>
        </authorList>
    </citation>
    <scope>NUCLEOTIDE SEQUENCE</scope>
    <source>
        <strain evidence="3">MOSEL-ME25</strain>
    </source>
</reference>
<dbReference type="Proteomes" id="UP000527860">
    <property type="component" value="Unassembled WGS sequence"/>
</dbReference>
<sequence>MALKCPFCDSAVAETSDTFREEYINFYGNRDRGLLFYENEKETDYDLKLKKLLCPGCERTSYNIEGIQGEYQNISLPVHPISNAKMLPEYIPGVLRSDYEEAYSILSLSPKASATLSRRCLQGMIRDFFEISKSSLNDEINSIEDLVSSDQKSVLHSLRKIGNVGAHLEKDVNLIIDVTSEDAEKLLLVLEYFFNEWYISKHNTELLFSDIQNIDKGIQEQRKI</sequence>
<dbReference type="GeneID" id="77846489"/>
<reference evidence="5" key="2">
    <citation type="submission" date="2020-04" db="EMBL/GenBank/DDBJ databases">
        <title>Genome analysis and biological profiling of marine Cellulosimicrobium funkei MOSEL-ME6.</title>
        <authorList>
            <person name="Tanveer F."/>
            <person name="Xie Y."/>
            <person name="Shinwari Z.K."/>
        </authorList>
    </citation>
    <scope>NUCLEOTIDE SEQUENCE [LARGE SCALE GENOMIC DNA]</scope>
    <source>
        <strain evidence="5">MOSEL-ME25</strain>
    </source>
</reference>
<protein>
    <submittedName>
        <fullName evidence="3">DUF4145 domain-containing protein</fullName>
    </submittedName>
</protein>
<comment type="caution">
    <text evidence="2">The sequence shown here is derived from an EMBL/GenBank/DDBJ whole genome shotgun (WGS) entry which is preliminary data.</text>
</comment>
<dbReference type="Pfam" id="PF13643">
    <property type="entry name" value="DUF4145"/>
    <property type="match status" value="1"/>
</dbReference>